<comment type="caution">
    <text evidence="1">The sequence shown here is derived from an EMBL/GenBank/DDBJ whole genome shotgun (WGS) entry which is preliminary data.</text>
</comment>
<accession>A0A5C5WPY3</accession>
<name>A0A5C5WPY3_9PLAN</name>
<reference evidence="1 2" key="1">
    <citation type="submission" date="2019-02" db="EMBL/GenBank/DDBJ databases">
        <title>Deep-cultivation of Planctomycetes and their phenomic and genomic characterization uncovers novel biology.</title>
        <authorList>
            <person name="Wiegand S."/>
            <person name="Jogler M."/>
            <person name="Boedeker C."/>
            <person name="Pinto D."/>
            <person name="Vollmers J."/>
            <person name="Rivas-Marin E."/>
            <person name="Kohn T."/>
            <person name="Peeters S.H."/>
            <person name="Heuer A."/>
            <person name="Rast P."/>
            <person name="Oberbeckmann S."/>
            <person name="Bunk B."/>
            <person name="Jeske O."/>
            <person name="Meyerdierks A."/>
            <person name="Storesund J.E."/>
            <person name="Kallscheuer N."/>
            <person name="Luecker S."/>
            <person name="Lage O.M."/>
            <person name="Pohl T."/>
            <person name="Merkel B.J."/>
            <person name="Hornburger P."/>
            <person name="Mueller R.-W."/>
            <person name="Bruemmer F."/>
            <person name="Labrenz M."/>
            <person name="Spormann A.M."/>
            <person name="Op Den Camp H."/>
            <person name="Overmann J."/>
            <person name="Amann R."/>
            <person name="Jetten M.S.M."/>
            <person name="Mascher T."/>
            <person name="Medema M.H."/>
            <person name="Devos D.P."/>
            <person name="Kaster A.-K."/>
            <person name="Ovreas L."/>
            <person name="Rohde M."/>
            <person name="Galperin M.Y."/>
            <person name="Jogler C."/>
        </authorList>
    </citation>
    <scope>NUCLEOTIDE SEQUENCE [LARGE SCALE GENOMIC DNA]</scope>
    <source>
        <strain evidence="1 2">KOR42</strain>
    </source>
</reference>
<evidence type="ECO:0000313" key="2">
    <source>
        <dbReference type="Proteomes" id="UP000317243"/>
    </source>
</evidence>
<dbReference type="EMBL" id="SIHI01000007">
    <property type="protein sequence ID" value="TWT52181.1"/>
    <property type="molecule type" value="Genomic_DNA"/>
</dbReference>
<dbReference type="RefSeq" id="WP_146510546.1">
    <property type="nucleotide sequence ID" value="NZ_SIHI01000007.1"/>
</dbReference>
<gene>
    <name evidence="1" type="ORF">KOR42_30490</name>
</gene>
<sequence>MKSDAHHNGLLLLTFSAILGMATLATGAEPESSRLIAGIGSAQSLLEDMEYLVADLAGRQESFENNIFPNIDIFLIGVDQEHPIRFDMLFSAENGREIQAIIPVSDLGEFLNDNLDPIDIVPERDRKDRNLYELTGNVYEGWLRSLRDPDYAVIFTRKEWIPKDMEHPATLHKDLVEKGYGLFAHVVHDPEKMDARSTAFDAMRTSTIESIQKRTDETQNAHELRQAWLNEQLAIFQQWFVECSKFTVGTDLDRNTDVLGATLEFSAIPGTPLADNIARISDQASYFAAIQQPIDAVLTARVHLAHDQRTADGLVELYKKSQVVAEEQIDEDQNASDAEKVARKESSKLLNDVLIRSTEMTLLDAMIDVVPSGDHHVLILGVRCIGQDSIQAIVDKLPEAIEGWTVENGVADVGGTKITKVGLGKNVPQALIDLYGESVASTYVAASDEAFWLAFGENAVEELSQRIEAAQSAENLARDGTVLSAKAKATPLVETLNGLLNDEASIFSPAFNRQQERLENRISQREEDEVGTGRQAASAFLTFEWISKVVEAMKGEDDTITIQLKNTSENTLTGEAQTHRAILKAMGTMIANFADENLQ</sequence>
<keyword evidence="2" id="KW-1185">Reference proteome</keyword>
<organism evidence="1 2">
    <name type="scientific">Thalassoglobus neptunius</name>
    <dbReference type="NCBI Taxonomy" id="1938619"/>
    <lineage>
        <taxon>Bacteria</taxon>
        <taxon>Pseudomonadati</taxon>
        <taxon>Planctomycetota</taxon>
        <taxon>Planctomycetia</taxon>
        <taxon>Planctomycetales</taxon>
        <taxon>Planctomycetaceae</taxon>
        <taxon>Thalassoglobus</taxon>
    </lineage>
</organism>
<protein>
    <submittedName>
        <fullName evidence="1">Uncharacterized protein</fullName>
    </submittedName>
</protein>
<dbReference type="AlphaFoldDB" id="A0A5C5WPY3"/>
<proteinExistence type="predicted"/>
<evidence type="ECO:0000313" key="1">
    <source>
        <dbReference type="EMBL" id="TWT52181.1"/>
    </source>
</evidence>
<dbReference type="OrthoDB" id="207789at2"/>
<dbReference type="Proteomes" id="UP000317243">
    <property type="component" value="Unassembled WGS sequence"/>
</dbReference>